<dbReference type="EMBL" id="JABEQI010000002">
    <property type="protein sequence ID" value="MBB2185861.1"/>
    <property type="molecule type" value="Genomic_DNA"/>
</dbReference>
<dbReference type="InterPro" id="IPR013563">
    <property type="entry name" value="Oligopep_ABC_C"/>
</dbReference>
<sequence length="364" mass="38679">MSAPPVLRIEGLTKHYLARDGGGVTRAVDGVSLEIMAGETLALVGESGCGKSTTARCALRLIAPSGGRVMFEGVDVLALAPAELRRMRRRFQFVFQDPFASLNPRMCMGAILEEPLLVHRMGDRARREARVAELLVMVGLGPDHARRFAHELSGGQRQRVGIARALATSPSLVICDEPVSALDVSVQAQVLNLLSDLKRALGLSYLFITHDLGVVRRVADRVAVMLHGRIVEIATVGSLFGQPAHPYTARLLDATPVLDPARRQAAHDPGAEAPAPAFRPAGPEGCSYTGRCAVAIARCAREAPSLRAIAEGHLVACHRGGELPLPAPFEDAALSSVAQRRLALLDRLADAASSSCNEGASHVD</sequence>
<evidence type="ECO:0000256" key="1">
    <source>
        <dbReference type="ARBA" id="ARBA00004417"/>
    </source>
</evidence>
<evidence type="ECO:0000313" key="7">
    <source>
        <dbReference type="EMBL" id="MBB2185861.1"/>
    </source>
</evidence>
<feature type="domain" description="ABC transporter" evidence="6">
    <location>
        <begin position="7"/>
        <end position="252"/>
    </location>
</feature>
<evidence type="ECO:0000313" key="9">
    <source>
        <dbReference type="Proteomes" id="UP000254958"/>
    </source>
</evidence>
<reference evidence="8 9" key="1">
    <citation type="submission" date="2018-07" db="EMBL/GenBank/DDBJ databases">
        <title>Genomic Encyclopedia of Type Strains, Phase IV (KMG-IV): sequencing the most valuable type-strain genomes for metagenomic binning, comparative biology and taxonomic classification.</title>
        <authorList>
            <person name="Goeker M."/>
        </authorList>
    </citation>
    <scope>NUCLEOTIDE SEQUENCE [LARGE SCALE GENOMIC DNA]</scope>
    <source>
        <strain evidence="8 9">DSM 5603</strain>
    </source>
</reference>
<gene>
    <name evidence="8" type="ORF">C7453_102467</name>
    <name evidence="7" type="ORF">HLH32_05600</name>
</gene>
<dbReference type="SUPFAM" id="SSF52540">
    <property type="entry name" value="P-loop containing nucleoside triphosphate hydrolases"/>
    <property type="match status" value="1"/>
</dbReference>
<dbReference type="InterPro" id="IPR003593">
    <property type="entry name" value="AAA+_ATPase"/>
</dbReference>
<dbReference type="PANTHER" id="PTHR43776">
    <property type="entry name" value="TRANSPORT ATP-BINDING PROTEIN"/>
    <property type="match status" value="1"/>
</dbReference>
<evidence type="ECO:0000256" key="5">
    <source>
        <dbReference type="ARBA" id="ARBA00022840"/>
    </source>
</evidence>
<dbReference type="InterPro" id="IPR017871">
    <property type="entry name" value="ABC_transporter-like_CS"/>
</dbReference>
<evidence type="ECO:0000256" key="2">
    <source>
        <dbReference type="ARBA" id="ARBA00005417"/>
    </source>
</evidence>
<evidence type="ECO:0000256" key="4">
    <source>
        <dbReference type="ARBA" id="ARBA00022741"/>
    </source>
</evidence>
<keyword evidence="5 8" id="KW-0067">ATP-binding</keyword>
<organism evidence="8 9">
    <name type="scientific">Gluconacetobacter liquefaciens</name>
    <name type="common">Acetobacter liquefaciens</name>
    <dbReference type="NCBI Taxonomy" id="89584"/>
    <lineage>
        <taxon>Bacteria</taxon>
        <taxon>Pseudomonadati</taxon>
        <taxon>Pseudomonadota</taxon>
        <taxon>Alphaproteobacteria</taxon>
        <taxon>Acetobacterales</taxon>
        <taxon>Acetobacteraceae</taxon>
        <taxon>Gluconacetobacter</taxon>
    </lineage>
</organism>
<name>A0A370GCG4_GLULI</name>
<dbReference type="PROSITE" id="PS50893">
    <property type="entry name" value="ABC_TRANSPORTER_2"/>
    <property type="match status" value="1"/>
</dbReference>
<dbReference type="GO" id="GO:0055085">
    <property type="term" value="P:transmembrane transport"/>
    <property type="evidence" value="ECO:0007669"/>
    <property type="project" value="UniProtKB-ARBA"/>
</dbReference>
<dbReference type="Proteomes" id="UP000254958">
    <property type="component" value="Unassembled WGS sequence"/>
</dbReference>
<keyword evidence="9" id="KW-1185">Reference proteome</keyword>
<dbReference type="InterPro" id="IPR003439">
    <property type="entry name" value="ABC_transporter-like_ATP-bd"/>
</dbReference>
<dbReference type="Pfam" id="PF00005">
    <property type="entry name" value="ABC_tran"/>
    <property type="match status" value="1"/>
</dbReference>
<dbReference type="GO" id="GO:0016887">
    <property type="term" value="F:ATP hydrolysis activity"/>
    <property type="evidence" value="ECO:0007669"/>
    <property type="project" value="InterPro"/>
</dbReference>
<dbReference type="Gene3D" id="3.40.50.300">
    <property type="entry name" value="P-loop containing nucleotide triphosphate hydrolases"/>
    <property type="match status" value="1"/>
</dbReference>
<dbReference type="FunFam" id="3.40.50.300:FF:000016">
    <property type="entry name" value="Oligopeptide ABC transporter ATP-binding component"/>
    <property type="match status" value="1"/>
</dbReference>
<dbReference type="InterPro" id="IPR050319">
    <property type="entry name" value="ABC_transp_ATP-bind"/>
</dbReference>
<dbReference type="GO" id="GO:0005524">
    <property type="term" value="F:ATP binding"/>
    <property type="evidence" value="ECO:0007669"/>
    <property type="project" value="UniProtKB-KW"/>
</dbReference>
<evidence type="ECO:0000313" key="10">
    <source>
        <dbReference type="Proteomes" id="UP000562982"/>
    </source>
</evidence>
<comment type="subcellular location">
    <subcellularLocation>
        <location evidence="1">Cell inner membrane</location>
        <topology evidence="1">Peripheral membrane protein</topology>
    </subcellularLocation>
</comment>
<evidence type="ECO:0000256" key="3">
    <source>
        <dbReference type="ARBA" id="ARBA00022448"/>
    </source>
</evidence>
<evidence type="ECO:0000313" key="8">
    <source>
        <dbReference type="EMBL" id="RDI39673.1"/>
    </source>
</evidence>
<dbReference type="GO" id="GO:0005886">
    <property type="term" value="C:plasma membrane"/>
    <property type="evidence" value="ECO:0007669"/>
    <property type="project" value="UniProtKB-SubCell"/>
</dbReference>
<comment type="caution">
    <text evidence="8">The sequence shown here is derived from an EMBL/GenBank/DDBJ whole genome shotgun (WGS) entry which is preliminary data.</text>
</comment>
<comment type="similarity">
    <text evidence="2">Belongs to the ABC transporter superfamily.</text>
</comment>
<dbReference type="Proteomes" id="UP000562982">
    <property type="component" value="Unassembled WGS sequence"/>
</dbReference>
<dbReference type="AlphaFoldDB" id="A0A370GCG4"/>
<reference evidence="7 10" key="2">
    <citation type="submission" date="2020-04" db="EMBL/GenBank/DDBJ databases">
        <title>Description of novel Gluconacetobacter.</title>
        <authorList>
            <person name="Sombolestani A."/>
        </authorList>
    </citation>
    <scope>NUCLEOTIDE SEQUENCE [LARGE SCALE GENOMIC DNA]</scope>
    <source>
        <strain evidence="7 10">LMG 1382</strain>
    </source>
</reference>
<proteinExistence type="inferred from homology"/>
<dbReference type="Pfam" id="PF08352">
    <property type="entry name" value="oligo_HPY"/>
    <property type="match status" value="1"/>
</dbReference>
<dbReference type="CDD" id="cd03257">
    <property type="entry name" value="ABC_NikE_OppD_transporters"/>
    <property type="match status" value="1"/>
</dbReference>
<dbReference type="OrthoDB" id="9767950at2"/>
<dbReference type="RefSeq" id="WP_114726516.1">
    <property type="nucleotide sequence ID" value="NZ_BJMI01000001.1"/>
</dbReference>
<protein>
    <submittedName>
        <fullName evidence="7">ATP-binding cassette domain-containing protein</fullName>
    </submittedName>
    <submittedName>
        <fullName evidence="8">Oligopeptide transport system ATP-binding protein</fullName>
    </submittedName>
</protein>
<keyword evidence="4" id="KW-0547">Nucleotide-binding</keyword>
<dbReference type="EMBL" id="QQAW01000002">
    <property type="protein sequence ID" value="RDI39673.1"/>
    <property type="molecule type" value="Genomic_DNA"/>
</dbReference>
<dbReference type="PROSITE" id="PS00211">
    <property type="entry name" value="ABC_TRANSPORTER_1"/>
    <property type="match status" value="1"/>
</dbReference>
<dbReference type="NCBIfam" id="TIGR01727">
    <property type="entry name" value="oligo_HPY"/>
    <property type="match status" value="1"/>
</dbReference>
<dbReference type="PANTHER" id="PTHR43776:SF7">
    <property type="entry name" value="D,D-DIPEPTIDE TRANSPORT ATP-BINDING PROTEIN DDPF-RELATED"/>
    <property type="match status" value="1"/>
</dbReference>
<evidence type="ECO:0000259" key="6">
    <source>
        <dbReference type="PROSITE" id="PS50893"/>
    </source>
</evidence>
<dbReference type="GO" id="GO:0015833">
    <property type="term" value="P:peptide transport"/>
    <property type="evidence" value="ECO:0007669"/>
    <property type="project" value="InterPro"/>
</dbReference>
<dbReference type="SMART" id="SM00382">
    <property type="entry name" value="AAA"/>
    <property type="match status" value="1"/>
</dbReference>
<keyword evidence="3" id="KW-0813">Transport</keyword>
<dbReference type="InterPro" id="IPR027417">
    <property type="entry name" value="P-loop_NTPase"/>
</dbReference>
<accession>A0A370GCG4</accession>